<proteinExistence type="predicted"/>
<comment type="caution">
    <text evidence="2">The sequence shown here is derived from an EMBL/GenBank/DDBJ whole genome shotgun (WGS) entry which is preliminary data.</text>
</comment>
<feature type="compositionally biased region" description="Low complexity" evidence="1">
    <location>
        <begin position="96"/>
        <end position="113"/>
    </location>
</feature>
<gene>
    <name evidence="2" type="ORF">Tci_841997</name>
</gene>
<dbReference type="AlphaFoldDB" id="A0A699QSU1"/>
<organism evidence="2">
    <name type="scientific">Tanacetum cinerariifolium</name>
    <name type="common">Dalmatian daisy</name>
    <name type="synonym">Chrysanthemum cinerariifolium</name>
    <dbReference type="NCBI Taxonomy" id="118510"/>
    <lineage>
        <taxon>Eukaryota</taxon>
        <taxon>Viridiplantae</taxon>
        <taxon>Streptophyta</taxon>
        <taxon>Embryophyta</taxon>
        <taxon>Tracheophyta</taxon>
        <taxon>Spermatophyta</taxon>
        <taxon>Magnoliopsida</taxon>
        <taxon>eudicotyledons</taxon>
        <taxon>Gunneridae</taxon>
        <taxon>Pentapetalae</taxon>
        <taxon>asterids</taxon>
        <taxon>campanulids</taxon>
        <taxon>Asterales</taxon>
        <taxon>Asteraceae</taxon>
        <taxon>Asteroideae</taxon>
        <taxon>Anthemideae</taxon>
        <taxon>Anthemidinae</taxon>
        <taxon>Tanacetum</taxon>
    </lineage>
</organism>
<protein>
    <recommendedName>
        <fullName evidence="3">Reverse transcriptase domain-containing protein</fullName>
    </recommendedName>
</protein>
<evidence type="ECO:0000256" key="1">
    <source>
        <dbReference type="SAM" id="MobiDB-lite"/>
    </source>
</evidence>
<sequence>MSSPDHSTSNNEDAFSSNIPDYSPASSGKTYSNASTCKIPPEFSLFYNMKDIQAFYAKELPIHPPVILPPSLVLSQSPISDSQDFFPSEEISPNDTKTSISPSSSVGSSSPIRSTISPLDYPFDEFIFAELDNSLWITPRPLGEESVPEELNESDTHLWK</sequence>
<evidence type="ECO:0000313" key="2">
    <source>
        <dbReference type="EMBL" id="GFC70027.1"/>
    </source>
</evidence>
<feature type="region of interest" description="Disordered" evidence="1">
    <location>
        <begin position="139"/>
        <end position="160"/>
    </location>
</feature>
<feature type="region of interest" description="Disordered" evidence="1">
    <location>
        <begin position="1"/>
        <end position="34"/>
    </location>
</feature>
<feature type="compositionally biased region" description="Polar residues" evidence="1">
    <location>
        <begin position="83"/>
        <end position="95"/>
    </location>
</feature>
<name>A0A699QSU1_TANCI</name>
<accession>A0A699QSU1</accession>
<reference evidence="2" key="1">
    <citation type="journal article" date="2019" name="Sci. Rep.">
        <title>Draft genome of Tanacetum cinerariifolium, the natural source of mosquito coil.</title>
        <authorList>
            <person name="Yamashiro T."/>
            <person name="Shiraishi A."/>
            <person name="Satake H."/>
            <person name="Nakayama K."/>
        </authorList>
    </citation>
    <scope>NUCLEOTIDE SEQUENCE</scope>
</reference>
<evidence type="ECO:0008006" key="3">
    <source>
        <dbReference type="Google" id="ProtNLM"/>
    </source>
</evidence>
<dbReference type="EMBL" id="BKCJ011027072">
    <property type="protein sequence ID" value="GFC70027.1"/>
    <property type="molecule type" value="Genomic_DNA"/>
</dbReference>
<feature type="region of interest" description="Disordered" evidence="1">
    <location>
        <begin position="83"/>
        <end position="113"/>
    </location>
</feature>